<proteinExistence type="inferred from homology"/>
<dbReference type="Pfam" id="PF02615">
    <property type="entry name" value="Ldh_2"/>
    <property type="match status" value="1"/>
</dbReference>
<sequence length="439" mass="50269">MNKMQLFGKYWKKHIKNLLITSRIIYSIVKKYTTKEKQRYCFIAIKPDTKGLKFLQMILDGKIDLKKLMSHNQNLQQIPDYVSREDYEMVLTKCGVLRNKKNVVNFAYHKASSDCEKLLAVREANQSTSRPNVKKPKVEIPKLGDILTTLPETRMCPLCVGTKVDYDFAAHCNSVHPDFVKKNVFAAPTGVVNRFIYRILKSVGLSESSSGLMADAIDYSDKFGCTKFGLESLLSTVIQIASEDMDELGDPKMERQGLTLFVDGSKYLGPVVGLFCMKKAAEFAQQYGMGIVIVNNTDNLGFERFYVNRMLVQYGVIGIVFSENSMYFSTNELADVFYLPKGSIEEIKGILALFDLNNEELFEGKTSVIIGVKREYDVYQQLVAKENLLDKFRKLQHIELEYEKRHNKYGAVYFKELYEDMKKLAVCCKIPVFDVRVHL</sequence>
<comment type="similarity">
    <text evidence="1">Belongs to the LDH2/MDH2 oxidoreductase family.</text>
</comment>
<name>A0A6V7YCN3_MELEN</name>
<evidence type="ECO:0000313" key="4">
    <source>
        <dbReference type="Proteomes" id="UP000580250"/>
    </source>
</evidence>
<dbReference type="Gene3D" id="1.10.1530.10">
    <property type="match status" value="1"/>
</dbReference>
<dbReference type="Gene3D" id="3.30.1370.60">
    <property type="entry name" value="Hypothetical oxidoreductase yiak, domain 2"/>
    <property type="match status" value="1"/>
</dbReference>
<dbReference type="SUPFAM" id="SSF89733">
    <property type="entry name" value="L-sulfolactate dehydrogenase-like"/>
    <property type="match status" value="1"/>
</dbReference>
<dbReference type="InterPro" id="IPR003767">
    <property type="entry name" value="Malate/L-lactate_DH-like"/>
</dbReference>
<evidence type="ECO:0000256" key="2">
    <source>
        <dbReference type="ARBA" id="ARBA00023002"/>
    </source>
</evidence>
<accession>A0A6V7YCN3</accession>
<dbReference type="Proteomes" id="UP000580250">
    <property type="component" value="Unassembled WGS sequence"/>
</dbReference>
<dbReference type="AlphaFoldDB" id="A0A6V7YCN3"/>
<evidence type="ECO:0000256" key="1">
    <source>
        <dbReference type="ARBA" id="ARBA00006056"/>
    </source>
</evidence>
<dbReference type="OrthoDB" id="7881616at2759"/>
<organism evidence="3 4">
    <name type="scientific">Meloidogyne enterolobii</name>
    <name type="common">Root-knot nematode worm</name>
    <name type="synonym">Meloidogyne mayaguensis</name>
    <dbReference type="NCBI Taxonomy" id="390850"/>
    <lineage>
        <taxon>Eukaryota</taxon>
        <taxon>Metazoa</taxon>
        <taxon>Ecdysozoa</taxon>
        <taxon>Nematoda</taxon>
        <taxon>Chromadorea</taxon>
        <taxon>Rhabditida</taxon>
        <taxon>Tylenchina</taxon>
        <taxon>Tylenchomorpha</taxon>
        <taxon>Tylenchoidea</taxon>
        <taxon>Meloidogynidae</taxon>
        <taxon>Meloidogyninae</taxon>
        <taxon>Meloidogyne</taxon>
    </lineage>
</organism>
<comment type="caution">
    <text evidence="3">The sequence shown here is derived from an EMBL/GenBank/DDBJ whole genome shotgun (WGS) entry which is preliminary data.</text>
</comment>
<protein>
    <submittedName>
        <fullName evidence="3">Uncharacterized protein</fullName>
    </submittedName>
</protein>
<keyword evidence="2" id="KW-0560">Oxidoreductase</keyword>
<dbReference type="PANTHER" id="PTHR11091">
    <property type="entry name" value="OXIDOREDUCTASE-RELATED"/>
    <property type="match status" value="1"/>
</dbReference>
<reference evidence="3 4" key="1">
    <citation type="submission" date="2020-08" db="EMBL/GenBank/DDBJ databases">
        <authorList>
            <person name="Koutsovoulos G."/>
            <person name="Danchin GJ E."/>
        </authorList>
    </citation>
    <scope>NUCLEOTIDE SEQUENCE [LARGE SCALE GENOMIC DNA]</scope>
</reference>
<dbReference type="GO" id="GO:0016491">
    <property type="term" value="F:oxidoreductase activity"/>
    <property type="evidence" value="ECO:0007669"/>
    <property type="project" value="UniProtKB-KW"/>
</dbReference>
<dbReference type="EMBL" id="CAJEWN010004121">
    <property type="protein sequence ID" value="CAD2209322.1"/>
    <property type="molecule type" value="Genomic_DNA"/>
</dbReference>
<dbReference type="PANTHER" id="PTHR11091:SF0">
    <property type="entry name" value="MALATE DEHYDROGENASE"/>
    <property type="match status" value="1"/>
</dbReference>
<dbReference type="InterPro" id="IPR036111">
    <property type="entry name" value="Mal/L-sulfo/L-lacto_DH-like_sf"/>
</dbReference>
<gene>
    <name evidence="3" type="ORF">MENT_LOCUS63470</name>
</gene>
<dbReference type="InterPro" id="IPR043143">
    <property type="entry name" value="Mal/L-sulf/L-lact_DH-like_NADP"/>
</dbReference>
<evidence type="ECO:0000313" key="3">
    <source>
        <dbReference type="EMBL" id="CAD2209322.1"/>
    </source>
</evidence>
<dbReference type="InterPro" id="IPR043144">
    <property type="entry name" value="Mal/L-sulf/L-lact_DH-like_ah"/>
</dbReference>